<evidence type="ECO:0000313" key="3">
    <source>
        <dbReference type="Proteomes" id="UP001458880"/>
    </source>
</evidence>
<evidence type="ECO:0000256" key="1">
    <source>
        <dbReference type="SAM" id="SignalP"/>
    </source>
</evidence>
<accession>A0AAW1K295</accession>
<dbReference type="AlphaFoldDB" id="A0AAW1K295"/>
<dbReference type="Proteomes" id="UP001458880">
    <property type="component" value="Unassembled WGS sequence"/>
</dbReference>
<feature type="signal peptide" evidence="1">
    <location>
        <begin position="1"/>
        <end position="18"/>
    </location>
</feature>
<proteinExistence type="predicted"/>
<keyword evidence="1" id="KW-0732">Signal</keyword>
<protein>
    <submittedName>
        <fullName evidence="2">Uncharacterized protein</fullName>
    </submittedName>
</protein>
<sequence length="134" mass="14897">MLRVAIVLLFAMYGVVLASKKETILVTSDPPSRSSKLPRDSSYSVTVTVSNTNMNTTMANDATNTMAYACREYDAVSDQETYFRTTFGVLYPTYSWSIFENCGIFALYTNYYISLSVTVNSGTTATNKFLIFSS</sequence>
<organism evidence="2 3">
    <name type="scientific">Popillia japonica</name>
    <name type="common">Japanese beetle</name>
    <dbReference type="NCBI Taxonomy" id="7064"/>
    <lineage>
        <taxon>Eukaryota</taxon>
        <taxon>Metazoa</taxon>
        <taxon>Ecdysozoa</taxon>
        <taxon>Arthropoda</taxon>
        <taxon>Hexapoda</taxon>
        <taxon>Insecta</taxon>
        <taxon>Pterygota</taxon>
        <taxon>Neoptera</taxon>
        <taxon>Endopterygota</taxon>
        <taxon>Coleoptera</taxon>
        <taxon>Polyphaga</taxon>
        <taxon>Scarabaeiformia</taxon>
        <taxon>Scarabaeidae</taxon>
        <taxon>Rutelinae</taxon>
        <taxon>Popillia</taxon>
    </lineage>
</organism>
<reference evidence="2 3" key="1">
    <citation type="journal article" date="2024" name="BMC Genomics">
        <title>De novo assembly and annotation of Popillia japonica's genome with initial clues to its potential as an invasive pest.</title>
        <authorList>
            <person name="Cucini C."/>
            <person name="Boschi S."/>
            <person name="Funari R."/>
            <person name="Cardaioli E."/>
            <person name="Iannotti N."/>
            <person name="Marturano G."/>
            <person name="Paoli F."/>
            <person name="Bruttini M."/>
            <person name="Carapelli A."/>
            <person name="Frati F."/>
            <person name="Nardi F."/>
        </authorList>
    </citation>
    <scope>NUCLEOTIDE SEQUENCE [LARGE SCALE GENOMIC DNA]</scope>
    <source>
        <strain evidence="2">DMR45628</strain>
    </source>
</reference>
<feature type="chain" id="PRO_5043318061" evidence="1">
    <location>
        <begin position="19"/>
        <end position="134"/>
    </location>
</feature>
<keyword evidence="3" id="KW-1185">Reference proteome</keyword>
<gene>
    <name evidence="2" type="ORF">QE152_g25220</name>
</gene>
<evidence type="ECO:0000313" key="2">
    <source>
        <dbReference type="EMBL" id="KAK9711878.1"/>
    </source>
</evidence>
<comment type="caution">
    <text evidence="2">The sequence shown here is derived from an EMBL/GenBank/DDBJ whole genome shotgun (WGS) entry which is preliminary data.</text>
</comment>
<name>A0AAW1K295_POPJA</name>
<dbReference type="EMBL" id="JASPKY010000271">
    <property type="protein sequence ID" value="KAK9711878.1"/>
    <property type="molecule type" value="Genomic_DNA"/>
</dbReference>